<accession>J3N9J9</accession>
<name>J3N9J9_ORYBR</name>
<dbReference type="EnsemblPlants" id="OB11G24850.1">
    <property type="protein sequence ID" value="OB11G24850.1"/>
    <property type="gene ID" value="OB11G24850"/>
</dbReference>
<keyword evidence="2" id="KW-1185">Reference proteome</keyword>
<proteinExistence type="predicted"/>
<evidence type="ECO:0000313" key="1">
    <source>
        <dbReference type="EnsemblPlants" id="OB11G24850.1"/>
    </source>
</evidence>
<reference evidence="1" key="2">
    <citation type="submission" date="2013-04" db="UniProtKB">
        <authorList>
            <consortium name="EnsemblPlants"/>
        </authorList>
    </citation>
    <scope>IDENTIFICATION</scope>
</reference>
<organism evidence="1">
    <name type="scientific">Oryza brachyantha</name>
    <name type="common">malo sina</name>
    <dbReference type="NCBI Taxonomy" id="4533"/>
    <lineage>
        <taxon>Eukaryota</taxon>
        <taxon>Viridiplantae</taxon>
        <taxon>Streptophyta</taxon>
        <taxon>Embryophyta</taxon>
        <taxon>Tracheophyta</taxon>
        <taxon>Spermatophyta</taxon>
        <taxon>Magnoliopsida</taxon>
        <taxon>Liliopsida</taxon>
        <taxon>Poales</taxon>
        <taxon>Poaceae</taxon>
        <taxon>BOP clade</taxon>
        <taxon>Oryzoideae</taxon>
        <taxon>Oryzeae</taxon>
        <taxon>Oryzinae</taxon>
        <taxon>Oryza</taxon>
    </lineage>
</organism>
<dbReference type="Proteomes" id="UP000006038">
    <property type="component" value="Chromosome 11"/>
</dbReference>
<dbReference type="AlphaFoldDB" id="J3N9J9"/>
<protein>
    <submittedName>
        <fullName evidence="1">Uncharacterized protein</fullName>
    </submittedName>
</protein>
<dbReference type="HOGENOM" id="CLU_3035564_0_0_1"/>
<evidence type="ECO:0000313" key="2">
    <source>
        <dbReference type="Proteomes" id="UP000006038"/>
    </source>
</evidence>
<sequence>MRPIHMIHHRSPVKECLKKQNFVIPLKEHRSGRARLPQLNLGSSFSFPNVYKLKF</sequence>
<reference evidence="1" key="1">
    <citation type="journal article" date="2013" name="Nat. Commun.">
        <title>Whole-genome sequencing of Oryza brachyantha reveals mechanisms underlying Oryza genome evolution.</title>
        <authorList>
            <person name="Chen J."/>
            <person name="Huang Q."/>
            <person name="Gao D."/>
            <person name="Wang J."/>
            <person name="Lang Y."/>
            <person name="Liu T."/>
            <person name="Li B."/>
            <person name="Bai Z."/>
            <person name="Luis Goicoechea J."/>
            <person name="Liang C."/>
            <person name="Chen C."/>
            <person name="Zhang W."/>
            <person name="Sun S."/>
            <person name="Liao Y."/>
            <person name="Zhang X."/>
            <person name="Yang L."/>
            <person name="Song C."/>
            <person name="Wang M."/>
            <person name="Shi J."/>
            <person name="Liu G."/>
            <person name="Liu J."/>
            <person name="Zhou H."/>
            <person name="Zhou W."/>
            <person name="Yu Q."/>
            <person name="An N."/>
            <person name="Chen Y."/>
            <person name="Cai Q."/>
            <person name="Wang B."/>
            <person name="Liu B."/>
            <person name="Min J."/>
            <person name="Huang Y."/>
            <person name="Wu H."/>
            <person name="Li Z."/>
            <person name="Zhang Y."/>
            <person name="Yin Y."/>
            <person name="Song W."/>
            <person name="Jiang J."/>
            <person name="Jackson S.A."/>
            <person name="Wing R.A."/>
            <person name="Wang J."/>
            <person name="Chen M."/>
        </authorList>
    </citation>
    <scope>NUCLEOTIDE SEQUENCE [LARGE SCALE GENOMIC DNA]</scope>
    <source>
        <strain evidence="1">cv. IRGC 101232</strain>
    </source>
</reference>
<dbReference type="Gramene" id="OB11G24850.1">
    <property type="protein sequence ID" value="OB11G24850.1"/>
    <property type="gene ID" value="OB11G24850"/>
</dbReference>